<dbReference type="GO" id="GO:0016020">
    <property type="term" value="C:membrane"/>
    <property type="evidence" value="ECO:0007669"/>
    <property type="project" value="TreeGrafter"/>
</dbReference>
<dbReference type="Proteomes" id="UP000317316">
    <property type="component" value="Unassembled WGS sequence"/>
</dbReference>
<name>A0A544TI58_9BACI</name>
<organism evidence="2 3">
    <name type="scientific">Psychrobacillus lasiicapitis</name>
    <dbReference type="NCBI Taxonomy" id="1636719"/>
    <lineage>
        <taxon>Bacteria</taxon>
        <taxon>Bacillati</taxon>
        <taxon>Bacillota</taxon>
        <taxon>Bacilli</taxon>
        <taxon>Bacillales</taxon>
        <taxon>Bacillaceae</taxon>
        <taxon>Psychrobacillus</taxon>
    </lineage>
</organism>
<dbReference type="GO" id="GO:0016787">
    <property type="term" value="F:hydrolase activity"/>
    <property type="evidence" value="ECO:0007669"/>
    <property type="project" value="UniProtKB-KW"/>
</dbReference>
<evidence type="ECO:0000313" key="2">
    <source>
        <dbReference type="EMBL" id="TQR17142.1"/>
    </source>
</evidence>
<dbReference type="PANTHER" id="PTHR43798">
    <property type="entry name" value="MONOACYLGLYCEROL LIPASE"/>
    <property type="match status" value="1"/>
</dbReference>
<reference evidence="2 3" key="1">
    <citation type="submission" date="2019-05" db="EMBL/GenBank/DDBJ databases">
        <title>Psychrobacillus vulpis sp. nov., a new species isolated from feces of a red fox that inhabits in The Tablas de Daimiel Natural Park, Albacete, Spain.</title>
        <authorList>
            <person name="Rodriguez M."/>
            <person name="Reina J.C."/>
            <person name="Bejar V."/>
            <person name="Llamas I."/>
        </authorList>
    </citation>
    <scope>NUCLEOTIDE SEQUENCE [LARGE SCALE GENOMIC DNA]</scope>
    <source>
        <strain evidence="2 3">NEAU-3TGS17</strain>
    </source>
</reference>
<dbReference type="SUPFAM" id="SSF53474">
    <property type="entry name" value="alpha/beta-Hydrolases"/>
    <property type="match status" value="1"/>
</dbReference>
<dbReference type="Pfam" id="PF00561">
    <property type="entry name" value="Abhydrolase_1"/>
    <property type="match status" value="1"/>
</dbReference>
<keyword evidence="2" id="KW-0378">Hydrolase</keyword>
<evidence type="ECO:0000313" key="3">
    <source>
        <dbReference type="Proteomes" id="UP000317316"/>
    </source>
</evidence>
<comment type="caution">
    <text evidence="2">The sequence shown here is derived from an EMBL/GenBank/DDBJ whole genome shotgun (WGS) entry which is preliminary data.</text>
</comment>
<proteinExistence type="predicted"/>
<dbReference type="Gene3D" id="3.40.50.1820">
    <property type="entry name" value="alpha/beta hydrolase"/>
    <property type="match status" value="1"/>
</dbReference>
<keyword evidence="3" id="KW-1185">Reference proteome</keyword>
<evidence type="ECO:0000259" key="1">
    <source>
        <dbReference type="Pfam" id="PF00561"/>
    </source>
</evidence>
<sequence length="302" mass="34125">MEKMSLSKVQLQNGEQLAYRERPGGEEVIVLVHGNMTSSKHWDVLIDKLDAKYKVYAIDLRGFGESTYHTRIKGIKDFSDDLKEVIDALQLKHFNLIGWSTGGAICMQFAVDYPGYCEKLILLASASTRGYPFYATNLDGTPNLANRFQTIEEIENDPAKTIPMQGLYDMKNKAGLRAVWNAAIYTHNQPKEEDYDAYLDDMLTQRNLADVYHALNTFNISSVDNQAAKGTNQAKDITIPVLILRGDRDFVVTEEMTQEIVTDLGENATYIPLTNCGHSPLIDDLEQLTNRIENFISKEKEQ</sequence>
<dbReference type="PRINTS" id="PR00111">
    <property type="entry name" value="ABHYDROLASE"/>
</dbReference>
<dbReference type="InterPro" id="IPR000073">
    <property type="entry name" value="AB_hydrolase_1"/>
</dbReference>
<dbReference type="AlphaFoldDB" id="A0A544TI58"/>
<dbReference type="EMBL" id="VDGH01000001">
    <property type="protein sequence ID" value="TQR17142.1"/>
    <property type="molecule type" value="Genomic_DNA"/>
</dbReference>
<accession>A0A544TI58</accession>
<feature type="domain" description="AB hydrolase-1" evidence="1">
    <location>
        <begin position="28"/>
        <end position="284"/>
    </location>
</feature>
<gene>
    <name evidence="2" type="ORF">FG382_00645</name>
</gene>
<dbReference type="OrthoDB" id="252464at2"/>
<protein>
    <submittedName>
        <fullName evidence="2">Alpha/beta hydrolase</fullName>
    </submittedName>
</protein>
<dbReference type="PANTHER" id="PTHR43798:SF33">
    <property type="entry name" value="HYDROLASE, PUTATIVE (AFU_ORTHOLOGUE AFUA_2G14860)-RELATED"/>
    <property type="match status" value="1"/>
</dbReference>
<dbReference type="InterPro" id="IPR029058">
    <property type="entry name" value="AB_hydrolase_fold"/>
</dbReference>
<dbReference type="InterPro" id="IPR050266">
    <property type="entry name" value="AB_hydrolase_sf"/>
</dbReference>